<evidence type="ECO:0000256" key="1">
    <source>
        <dbReference type="PROSITE-ProRule" id="PRU00339"/>
    </source>
</evidence>
<keyword evidence="3" id="KW-1185">Reference proteome</keyword>
<reference evidence="2 3" key="1">
    <citation type="submission" date="2016-12" db="EMBL/GenBank/DDBJ databases">
        <authorList>
            <person name="Song W.-J."/>
            <person name="Kurnit D.M."/>
        </authorList>
    </citation>
    <scope>NUCLEOTIDE SEQUENCE [LARGE SCALE GENOMIC DNA]</scope>
    <source>
        <strain evidence="2 3">ATCC 49181</strain>
    </source>
</reference>
<dbReference type="AlphaFoldDB" id="A0A1N6G6N5"/>
<dbReference type="Gene3D" id="1.25.40.10">
    <property type="entry name" value="Tetratricopeptide repeat domain"/>
    <property type="match status" value="1"/>
</dbReference>
<gene>
    <name evidence="2" type="ORF">SAMN02743940_0575</name>
</gene>
<feature type="repeat" description="TPR" evidence="1">
    <location>
        <begin position="159"/>
        <end position="192"/>
    </location>
</feature>
<keyword evidence="1" id="KW-0802">TPR repeat</keyword>
<dbReference type="RefSeq" id="WP_028460917.1">
    <property type="nucleotide sequence ID" value="NZ_FSRO01000001.1"/>
</dbReference>
<dbReference type="SUPFAM" id="SSF48452">
    <property type="entry name" value="TPR-like"/>
    <property type="match status" value="1"/>
</dbReference>
<name>A0A1N6G6N5_9PROT</name>
<dbReference type="STRING" id="44575.SAMN05216419_100539"/>
<evidence type="ECO:0000313" key="3">
    <source>
        <dbReference type="Proteomes" id="UP000185062"/>
    </source>
</evidence>
<proteinExistence type="predicted"/>
<dbReference type="InterPro" id="IPR019734">
    <property type="entry name" value="TPR_rpt"/>
</dbReference>
<dbReference type="EMBL" id="FSRO01000001">
    <property type="protein sequence ID" value="SIO03121.1"/>
    <property type="molecule type" value="Genomic_DNA"/>
</dbReference>
<dbReference type="Pfam" id="PF13414">
    <property type="entry name" value="TPR_11"/>
    <property type="match status" value="1"/>
</dbReference>
<dbReference type="Proteomes" id="UP000185062">
    <property type="component" value="Unassembled WGS sequence"/>
</dbReference>
<protein>
    <submittedName>
        <fullName evidence="2">TPR repeat-containing protein</fullName>
    </submittedName>
</protein>
<accession>A0A1N6G6N5</accession>
<organism evidence="2 3">
    <name type="scientific">Nitrosomonas cryotolerans ATCC 49181</name>
    <dbReference type="NCBI Taxonomy" id="1131553"/>
    <lineage>
        <taxon>Bacteria</taxon>
        <taxon>Pseudomonadati</taxon>
        <taxon>Pseudomonadota</taxon>
        <taxon>Betaproteobacteria</taxon>
        <taxon>Nitrosomonadales</taxon>
        <taxon>Nitrosomonadaceae</taxon>
        <taxon>Nitrosomonas</taxon>
    </lineage>
</organism>
<dbReference type="InterPro" id="IPR011990">
    <property type="entry name" value="TPR-like_helical_dom_sf"/>
</dbReference>
<dbReference type="PROSITE" id="PS50005">
    <property type="entry name" value="TPR"/>
    <property type="match status" value="1"/>
</dbReference>
<sequence>MKIIFRIITIIYFMSPTFLAANYCGELKGGHYGPFDYTNRHNLEYQINIVEIAHFTKDIENLVKGNTGTIAADLSYTLHAFPNHHRALSAMARLSIRDKILKPIGAKHSIGCFFDRAIRFKPDDGTVRAIYAGYLTTTGKIDQAIKQFNVTITLQPENATAHYNLGLLYLKKKNYKQAQHHAKEAYALDFPLPGLKNQLIKAGQWEN</sequence>
<dbReference type="eggNOG" id="COG0457">
    <property type="taxonomic scope" value="Bacteria"/>
</dbReference>
<evidence type="ECO:0000313" key="2">
    <source>
        <dbReference type="EMBL" id="SIO03121.1"/>
    </source>
</evidence>